<feature type="non-terminal residue" evidence="2">
    <location>
        <position position="135"/>
    </location>
</feature>
<proteinExistence type="predicted"/>
<accession>A0ABQ5S6K7</accession>
<organism evidence="2 3">
    <name type="scientific">Volvox africanus</name>
    <dbReference type="NCBI Taxonomy" id="51714"/>
    <lineage>
        <taxon>Eukaryota</taxon>
        <taxon>Viridiplantae</taxon>
        <taxon>Chlorophyta</taxon>
        <taxon>core chlorophytes</taxon>
        <taxon>Chlorophyceae</taxon>
        <taxon>CS clade</taxon>
        <taxon>Chlamydomonadales</taxon>
        <taxon>Volvocaceae</taxon>
        <taxon>Volvox</taxon>
    </lineage>
</organism>
<evidence type="ECO:0000313" key="3">
    <source>
        <dbReference type="Proteomes" id="UP001165090"/>
    </source>
</evidence>
<feature type="compositionally biased region" description="Polar residues" evidence="1">
    <location>
        <begin position="1"/>
        <end position="18"/>
    </location>
</feature>
<feature type="region of interest" description="Disordered" evidence="1">
    <location>
        <begin position="116"/>
        <end position="135"/>
    </location>
</feature>
<evidence type="ECO:0000256" key="1">
    <source>
        <dbReference type="SAM" id="MobiDB-lite"/>
    </source>
</evidence>
<reference evidence="2 3" key="1">
    <citation type="journal article" date="2023" name="IScience">
        <title>Expanded male sex-determining region conserved during the evolution of homothallism in the green alga Volvox.</title>
        <authorList>
            <person name="Yamamoto K."/>
            <person name="Matsuzaki R."/>
            <person name="Mahakham W."/>
            <person name="Heman W."/>
            <person name="Sekimoto H."/>
            <person name="Kawachi M."/>
            <person name="Minakuchi Y."/>
            <person name="Toyoda A."/>
            <person name="Nozaki H."/>
        </authorList>
    </citation>
    <scope>NUCLEOTIDE SEQUENCE [LARGE SCALE GENOMIC DNA]</scope>
    <source>
        <strain evidence="2 3">NIES-4468</strain>
    </source>
</reference>
<dbReference type="Proteomes" id="UP001165090">
    <property type="component" value="Unassembled WGS sequence"/>
</dbReference>
<name>A0ABQ5S6K7_9CHLO</name>
<feature type="region of interest" description="Disordered" evidence="1">
    <location>
        <begin position="1"/>
        <end position="46"/>
    </location>
</feature>
<sequence>MTPEQYFSQHSGLMSGGNTPLGAVHPGSMPRQISAQGAPGGPDIVGMLSQMQQDLASVNARLNSQGPGGASVRHVGGALLDGTTMVAAADGATGGSGLPAFQYGAVRSGRGRVEPLPTPPSVAGGGSTSAMVDWA</sequence>
<evidence type="ECO:0000313" key="2">
    <source>
        <dbReference type="EMBL" id="GLI65089.1"/>
    </source>
</evidence>
<gene>
    <name evidence="2" type="ORF">VaNZ11_008526</name>
</gene>
<protein>
    <submittedName>
        <fullName evidence="2">Uncharacterized protein</fullName>
    </submittedName>
</protein>
<keyword evidence="3" id="KW-1185">Reference proteome</keyword>
<dbReference type="EMBL" id="BSDZ01000022">
    <property type="protein sequence ID" value="GLI65089.1"/>
    <property type="molecule type" value="Genomic_DNA"/>
</dbReference>
<comment type="caution">
    <text evidence="2">The sequence shown here is derived from an EMBL/GenBank/DDBJ whole genome shotgun (WGS) entry which is preliminary data.</text>
</comment>